<dbReference type="AlphaFoldDB" id="A0A090I417"/>
<proteinExistence type="predicted"/>
<dbReference type="KEGG" id="mfi:DSM1535_0089"/>
<dbReference type="EMBL" id="LN515531">
    <property type="protein sequence ID" value="CEA12455.1"/>
    <property type="molecule type" value="Genomic_DNA"/>
</dbReference>
<protein>
    <submittedName>
        <fullName evidence="1">Uncharacterized protein</fullName>
    </submittedName>
</protein>
<dbReference type="PATRIC" id="fig|2162.9.peg.96"/>
<accession>A0A090I417</accession>
<organism evidence="1">
    <name type="scientific">Methanobacterium formicicum</name>
    <dbReference type="NCBI Taxonomy" id="2162"/>
    <lineage>
        <taxon>Archaea</taxon>
        <taxon>Methanobacteriati</taxon>
        <taxon>Methanobacteriota</taxon>
        <taxon>Methanomada group</taxon>
        <taxon>Methanobacteria</taxon>
        <taxon>Methanobacteriales</taxon>
        <taxon>Methanobacteriaceae</taxon>
        <taxon>Methanobacterium</taxon>
    </lineage>
</organism>
<evidence type="ECO:0000313" key="1">
    <source>
        <dbReference type="EMBL" id="CEA12455.1"/>
    </source>
</evidence>
<sequence>MVESVEVFRLTLKLKSDYFRIEIKAGELVNINVINAKIRLF</sequence>
<gene>
    <name evidence="1" type="ORF">DSM1535_0089</name>
</gene>
<name>A0A090I417_METFO</name>
<reference evidence="1" key="1">
    <citation type="submission" date="2014-08" db="EMBL/GenBank/DDBJ databases">
        <authorList>
            <person name="Wibberg D."/>
        </authorList>
    </citation>
    <scope>NUCLEOTIDE SEQUENCE</scope>
</reference>